<evidence type="ECO:0000313" key="2">
    <source>
        <dbReference type="EMBL" id="GAA0573071.1"/>
    </source>
</evidence>
<protein>
    <submittedName>
        <fullName evidence="2">Uncharacterized protein</fullName>
    </submittedName>
</protein>
<organism evidence="2 3">
    <name type="scientific">Actinomadura livida</name>
    <dbReference type="NCBI Taxonomy" id="79909"/>
    <lineage>
        <taxon>Bacteria</taxon>
        <taxon>Bacillati</taxon>
        <taxon>Actinomycetota</taxon>
        <taxon>Actinomycetes</taxon>
        <taxon>Streptosporangiales</taxon>
        <taxon>Thermomonosporaceae</taxon>
        <taxon>Actinomadura</taxon>
    </lineage>
</organism>
<accession>A0ABP3PQT8</accession>
<dbReference type="Proteomes" id="UP001501427">
    <property type="component" value="Unassembled WGS sequence"/>
</dbReference>
<gene>
    <name evidence="2" type="ORF">GCM10009546_39720</name>
</gene>
<proteinExistence type="predicted"/>
<name>A0ABP3PQT8_9ACTN</name>
<keyword evidence="3" id="KW-1185">Reference proteome</keyword>
<feature type="region of interest" description="Disordered" evidence="1">
    <location>
        <begin position="32"/>
        <end position="90"/>
    </location>
</feature>
<comment type="caution">
    <text evidence="2">The sequence shown here is derived from an EMBL/GenBank/DDBJ whole genome shotgun (WGS) entry which is preliminary data.</text>
</comment>
<reference evidence="3" key="1">
    <citation type="journal article" date="2019" name="Int. J. Syst. Evol. Microbiol.">
        <title>The Global Catalogue of Microorganisms (GCM) 10K type strain sequencing project: providing services to taxonomists for standard genome sequencing and annotation.</title>
        <authorList>
            <consortium name="The Broad Institute Genomics Platform"/>
            <consortium name="The Broad Institute Genome Sequencing Center for Infectious Disease"/>
            <person name="Wu L."/>
            <person name="Ma J."/>
        </authorList>
    </citation>
    <scope>NUCLEOTIDE SEQUENCE [LARGE SCALE GENOMIC DNA]</scope>
    <source>
        <strain evidence="3">JCM 10667</strain>
    </source>
</reference>
<evidence type="ECO:0000313" key="3">
    <source>
        <dbReference type="Proteomes" id="UP001501427"/>
    </source>
</evidence>
<dbReference type="EMBL" id="BAAAHD010000033">
    <property type="protein sequence ID" value="GAA0573071.1"/>
    <property type="molecule type" value="Genomic_DNA"/>
</dbReference>
<sequence length="90" mass="9343">MDVQNPFGISRVRGPVAGVAATTYSIAAATQHAAHESDTARHTTATGRRSSSRAQTVTTASAIPIANQTKNLGSHRPSSGFRSGKNIRAV</sequence>
<evidence type="ECO:0000256" key="1">
    <source>
        <dbReference type="SAM" id="MobiDB-lite"/>
    </source>
</evidence>
<feature type="compositionally biased region" description="Polar residues" evidence="1">
    <location>
        <begin position="42"/>
        <end position="81"/>
    </location>
</feature>